<evidence type="ECO:0000313" key="3">
    <source>
        <dbReference type="Proteomes" id="UP000006426"/>
    </source>
</evidence>
<organism evidence="2 3">
    <name type="scientific">Pseudomonas amygdali pv. lachrymans str. M301315</name>
    <dbReference type="NCBI Taxonomy" id="629260"/>
    <lineage>
        <taxon>Bacteria</taxon>
        <taxon>Pseudomonadati</taxon>
        <taxon>Pseudomonadota</taxon>
        <taxon>Gammaproteobacteria</taxon>
        <taxon>Pseudomonadales</taxon>
        <taxon>Pseudomonadaceae</taxon>
        <taxon>Pseudomonas</taxon>
        <taxon>Pseudomonas amygdali</taxon>
    </lineage>
</organism>
<geneLocation type="plasmid" evidence="3">
    <name>pmppla107</name>
</geneLocation>
<dbReference type="InterPro" id="IPR025643">
    <property type="entry name" value="R2K_3"/>
</dbReference>
<reference evidence="2 3" key="1">
    <citation type="journal article" date="2011" name="PLoS Pathog.">
        <title>Dynamic evolution of pathogenicity revealed by sequencing and comparative genomics of 19 Pseudomonas syringae isolates.</title>
        <authorList>
            <person name="Baltrus D.A."/>
            <person name="Nishimura M.T."/>
            <person name="Romanchuk A."/>
            <person name="Chang J.H."/>
            <person name="Mukhtar M.S."/>
            <person name="Cherkis K."/>
            <person name="Roach J."/>
            <person name="Grant S.R."/>
            <person name="Jones C.D."/>
            <person name="Dangl J.L."/>
        </authorList>
    </citation>
    <scope>NUCLEOTIDE SEQUENCE [LARGE SCALE GENOMIC DNA]</scope>
    <source>
        <strain evidence="2 3">M301315</strain>
    </source>
</reference>
<dbReference type="AlphaFoldDB" id="A0AAD0PWM5"/>
<accession>A0AAD0PWM5</accession>
<name>A0AAD0PWM5_PSEAV</name>
<dbReference type="EMBL" id="CP031226">
    <property type="protein sequence ID" value="AXH60100.1"/>
    <property type="molecule type" value="Genomic_DNA"/>
</dbReference>
<dbReference type="Proteomes" id="UP000006426">
    <property type="component" value="Plasmid pmppla107"/>
</dbReference>
<evidence type="ECO:0000313" key="2">
    <source>
        <dbReference type="EMBL" id="AXH60100.1"/>
    </source>
</evidence>
<gene>
    <name evidence="2" type="ORF">PLA107_033360</name>
</gene>
<evidence type="ECO:0000259" key="1">
    <source>
        <dbReference type="Pfam" id="PF14243"/>
    </source>
</evidence>
<protein>
    <submittedName>
        <fullName evidence="2">DUF4343 domain-containing protein</fullName>
    </submittedName>
</protein>
<feature type="domain" description="ATP-grasp" evidence="1">
    <location>
        <begin position="194"/>
        <end position="328"/>
    </location>
</feature>
<sequence>MLVVFQESNKESLAQGLGIVTWYNDFRNEEYHHCVAREKAQEILTCRELGIPYVVISKGALDDNRVIDTNCNLKSLPADTALVLRCHPDTKLPSSISRFPKWITPAEMTSVSNWPSSVSQPEEFFKRHIMTIDRDLMGQLLRDQVLTFPLFVKTVEKTDFHNVVYSQAELCKHLMTVEEARKVVPHKGAELEGLFADEVVLILKRPDWYCEYREQMIAGRVSVETLDAGLIVSDVMDIERAPNHKGEYRAYFINGHLSSISSYLDYEHAEVPQAIREFAEAFGTANAHLAKGFVADFCMTSKGPALIEMNEFGYSGRYFDNDPAALFTDIRRHFGDPVFELIEPAVKVPTIAQTEHPSPDRVAVDFGSPAELHLGDDDTLTVKGPEQTSNLVARFERAKALKQSISDDFGLQTVNSLD</sequence>
<proteinExistence type="predicted"/>
<keyword evidence="2" id="KW-0614">Plasmid</keyword>
<dbReference type="Pfam" id="PF14243">
    <property type="entry name" value="R2K_3"/>
    <property type="match status" value="1"/>
</dbReference>
<dbReference type="RefSeq" id="WP_054068247.1">
    <property type="nucleotide sequence ID" value="NZ_CP031226.1"/>
</dbReference>